<feature type="transmembrane region" description="Helical" evidence="11">
    <location>
        <begin position="291"/>
        <end position="309"/>
    </location>
</feature>
<keyword evidence="8 11" id="KW-0812">Transmembrane</keyword>
<evidence type="ECO:0000259" key="12">
    <source>
        <dbReference type="PROSITE" id="PS50850"/>
    </source>
</evidence>
<dbReference type="InterPro" id="IPR011701">
    <property type="entry name" value="MFS"/>
</dbReference>
<keyword evidence="4" id="KW-0813">Transport</keyword>
<dbReference type="NCBIfam" id="TIGR01272">
    <property type="entry name" value="gluP"/>
    <property type="match status" value="1"/>
</dbReference>
<dbReference type="PANTHER" id="PTHR43702:SF3">
    <property type="entry name" value="PROTEIN TSGA"/>
    <property type="match status" value="1"/>
</dbReference>
<keyword evidence="10 11" id="KW-0472">Membrane</keyword>
<dbReference type="InterPro" id="IPR050375">
    <property type="entry name" value="MFS_TsgA-like"/>
</dbReference>
<dbReference type="InterPro" id="IPR005964">
    <property type="entry name" value="Glc/Gal_transptr_bac"/>
</dbReference>
<evidence type="ECO:0000313" key="14">
    <source>
        <dbReference type="Proteomes" id="UP000006844"/>
    </source>
</evidence>
<evidence type="ECO:0000256" key="4">
    <source>
        <dbReference type="ARBA" id="ARBA00022448"/>
    </source>
</evidence>
<dbReference type="GO" id="GO:0005354">
    <property type="term" value="F:galactose transmembrane transporter activity"/>
    <property type="evidence" value="ECO:0007669"/>
    <property type="project" value="InterPro"/>
</dbReference>
<feature type="transmembrane region" description="Helical" evidence="11">
    <location>
        <begin position="21"/>
        <end position="44"/>
    </location>
</feature>
<sequence length="434" mass="46266">MQIEMPTEGSLPEIKVERSGAAMTIVTTLFFIWGFVTVLNDILIPHLQNVFALSNFQAMFVQFAFFSAYFVFALPWGKVVDRIGYRNTMVAGLCVSACGCLLFLPAAMLASYAIFLSAQVVLACGITALQVSANPYVAALGSSRTASSRLNLAQAFNSLGTTIAPHIGGLFIFSTVAVVATTTTLTGSALHANQQQQAASVKLPYILLAGILLALATFIRLRLPSFSSNTSDIRIQDATAKSVWRTPQVVLAVLGIFLYVGGEVSIGSFLVRYLQLPNIAHMTELTAASYVSYYWGGAMVGRFIGSWLLRRINAGVLLALFAAIAGTLVLTSILSHGYFAAITILCVGLFNSIMFPSIFSIGIEGLGQRTSEAASLIVMAIVGGAIIPVAQGKLADSIGIQHALFIPLACYVYIFFFGVWGSRRSAAHTSSAHA</sequence>
<feature type="transmembrane region" description="Helical" evidence="11">
    <location>
        <begin position="340"/>
        <end position="361"/>
    </location>
</feature>
<dbReference type="GO" id="GO:1904659">
    <property type="term" value="P:D-glucose transmembrane transport"/>
    <property type="evidence" value="ECO:0007669"/>
    <property type="project" value="InterPro"/>
</dbReference>
<dbReference type="AlphaFoldDB" id="E8V7M3"/>
<dbReference type="CDD" id="cd17394">
    <property type="entry name" value="MFS_FucP_like"/>
    <property type="match status" value="1"/>
</dbReference>
<proteinExistence type="inferred from homology"/>
<comment type="function">
    <text evidence="1">Intake of glucose and galactose.</text>
</comment>
<dbReference type="InterPro" id="IPR036259">
    <property type="entry name" value="MFS_trans_sf"/>
</dbReference>
<dbReference type="Pfam" id="PF07690">
    <property type="entry name" value="MFS_1"/>
    <property type="match status" value="1"/>
</dbReference>
<keyword evidence="5" id="KW-1003">Cell membrane</keyword>
<dbReference type="InterPro" id="IPR020846">
    <property type="entry name" value="MFS_dom"/>
</dbReference>
<feature type="transmembrane region" description="Helical" evidence="11">
    <location>
        <begin position="120"/>
        <end position="142"/>
    </location>
</feature>
<dbReference type="STRING" id="401053.AciPR4_0888"/>
<feature type="transmembrane region" description="Helical" evidence="11">
    <location>
        <begin position="316"/>
        <end position="334"/>
    </location>
</feature>
<evidence type="ECO:0000256" key="2">
    <source>
        <dbReference type="ARBA" id="ARBA00004429"/>
    </source>
</evidence>
<dbReference type="HOGENOM" id="CLU_028452_2_2_0"/>
<evidence type="ECO:0000256" key="8">
    <source>
        <dbReference type="ARBA" id="ARBA00022692"/>
    </source>
</evidence>
<protein>
    <submittedName>
        <fullName evidence="13">Glucose/galactose transporter</fullName>
    </submittedName>
</protein>
<feature type="transmembrane region" description="Helical" evidence="11">
    <location>
        <begin position="56"/>
        <end position="77"/>
    </location>
</feature>
<feature type="domain" description="Major facilitator superfamily (MFS) profile" evidence="12">
    <location>
        <begin position="22"/>
        <end position="426"/>
    </location>
</feature>
<evidence type="ECO:0000256" key="10">
    <source>
        <dbReference type="ARBA" id="ARBA00023136"/>
    </source>
</evidence>
<evidence type="ECO:0000256" key="3">
    <source>
        <dbReference type="ARBA" id="ARBA00009120"/>
    </source>
</evidence>
<keyword evidence="9 11" id="KW-1133">Transmembrane helix</keyword>
<dbReference type="EMBL" id="CP002467">
    <property type="protein sequence ID" value="ADV81721.1"/>
    <property type="molecule type" value="Genomic_DNA"/>
</dbReference>
<evidence type="ECO:0000256" key="5">
    <source>
        <dbReference type="ARBA" id="ARBA00022475"/>
    </source>
</evidence>
<accession>E8V7M3</accession>
<dbReference type="Proteomes" id="UP000006844">
    <property type="component" value="Chromosome"/>
</dbReference>
<dbReference type="eggNOG" id="COG0738">
    <property type="taxonomic scope" value="Bacteria"/>
</dbReference>
<keyword evidence="14" id="KW-1185">Reference proteome</keyword>
<keyword evidence="7" id="KW-0762">Sugar transport</keyword>
<evidence type="ECO:0000256" key="6">
    <source>
        <dbReference type="ARBA" id="ARBA00022519"/>
    </source>
</evidence>
<dbReference type="RefSeq" id="WP_013567454.1">
    <property type="nucleotide sequence ID" value="NC_014963.1"/>
</dbReference>
<feature type="transmembrane region" description="Helical" evidence="11">
    <location>
        <begin position="249"/>
        <end position="271"/>
    </location>
</feature>
<dbReference type="PROSITE" id="PS50850">
    <property type="entry name" value="MFS"/>
    <property type="match status" value="1"/>
</dbReference>
<feature type="transmembrane region" description="Helical" evidence="11">
    <location>
        <begin position="373"/>
        <end position="390"/>
    </location>
</feature>
<dbReference type="GO" id="GO:0055056">
    <property type="term" value="F:D-glucose transmembrane transporter activity"/>
    <property type="evidence" value="ECO:0007669"/>
    <property type="project" value="InterPro"/>
</dbReference>
<dbReference type="GO" id="GO:0005886">
    <property type="term" value="C:plasma membrane"/>
    <property type="evidence" value="ECO:0007669"/>
    <property type="project" value="UniProtKB-SubCell"/>
</dbReference>
<dbReference type="SUPFAM" id="SSF103473">
    <property type="entry name" value="MFS general substrate transporter"/>
    <property type="match status" value="1"/>
</dbReference>
<dbReference type="PANTHER" id="PTHR43702">
    <property type="entry name" value="L-FUCOSE-PROTON SYMPORTER"/>
    <property type="match status" value="1"/>
</dbReference>
<reference evidence="13 14" key="1">
    <citation type="journal article" date="2012" name="Stand. Genomic Sci.">
        <title>Complete genome sequence of Terriglobus saanensis type strain SP1PR4(T), an Acidobacteria from tundra soil.</title>
        <authorList>
            <person name="Rawat S.R."/>
            <person name="Mannisto M.K."/>
            <person name="Starovoytov V."/>
            <person name="Goodwin L."/>
            <person name="Nolan M."/>
            <person name="Hauser L."/>
            <person name="Land M."/>
            <person name="Davenport K.W."/>
            <person name="Woyke T."/>
            <person name="Haggblom M.M."/>
        </authorList>
    </citation>
    <scope>NUCLEOTIDE SEQUENCE</scope>
    <source>
        <strain evidence="14">ATCC BAA-1853 / DSM 23119 / SP1PR4</strain>
    </source>
</reference>
<dbReference type="KEGG" id="tsa:AciPR4_0888"/>
<gene>
    <name evidence="13" type="ordered locus">AciPR4_0888</name>
</gene>
<keyword evidence="6" id="KW-0997">Cell inner membrane</keyword>
<comment type="subcellular location">
    <subcellularLocation>
        <location evidence="2">Cell inner membrane</location>
        <topology evidence="2">Multi-pass membrane protein</topology>
    </subcellularLocation>
</comment>
<feature type="transmembrane region" description="Helical" evidence="11">
    <location>
        <begin position="163"/>
        <end position="183"/>
    </location>
</feature>
<comment type="similarity">
    <text evidence="3">Belongs to the major facilitator superfamily. FHS transporter (TC 2.A.1.7) family.</text>
</comment>
<evidence type="ECO:0000256" key="11">
    <source>
        <dbReference type="SAM" id="Phobius"/>
    </source>
</evidence>
<evidence type="ECO:0000256" key="7">
    <source>
        <dbReference type="ARBA" id="ARBA00022597"/>
    </source>
</evidence>
<feature type="transmembrane region" description="Helical" evidence="11">
    <location>
        <begin position="89"/>
        <end position="114"/>
    </location>
</feature>
<feature type="transmembrane region" description="Helical" evidence="11">
    <location>
        <begin position="203"/>
        <end position="221"/>
    </location>
</feature>
<evidence type="ECO:0000256" key="9">
    <source>
        <dbReference type="ARBA" id="ARBA00022989"/>
    </source>
</evidence>
<organism evidence="13 14">
    <name type="scientific">Terriglobus saanensis (strain ATCC BAA-1853 / DSM 23119 / SP1PR4)</name>
    <dbReference type="NCBI Taxonomy" id="401053"/>
    <lineage>
        <taxon>Bacteria</taxon>
        <taxon>Pseudomonadati</taxon>
        <taxon>Acidobacteriota</taxon>
        <taxon>Terriglobia</taxon>
        <taxon>Terriglobales</taxon>
        <taxon>Acidobacteriaceae</taxon>
        <taxon>Terriglobus</taxon>
    </lineage>
</organism>
<feature type="transmembrane region" description="Helical" evidence="11">
    <location>
        <begin position="402"/>
        <end position="421"/>
    </location>
</feature>
<evidence type="ECO:0000256" key="1">
    <source>
        <dbReference type="ARBA" id="ARBA00003321"/>
    </source>
</evidence>
<dbReference type="Gene3D" id="1.20.1250.20">
    <property type="entry name" value="MFS general substrate transporter like domains"/>
    <property type="match status" value="2"/>
</dbReference>
<evidence type="ECO:0000313" key="13">
    <source>
        <dbReference type="EMBL" id="ADV81721.1"/>
    </source>
</evidence>
<name>E8V7M3_TERSS</name>